<dbReference type="Pfam" id="PF04991">
    <property type="entry name" value="LicD"/>
    <property type="match status" value="1"/>
</dbReference>
<protein>
    <submittedName>
        <fullName evidence="2">LPS biosynthesis protein</fullName>
    </submittedName>
</protein>
<name>A0A173RV13_PARDI</name>
<dbReference type="InterPro" id="IPR052942">
    <property type="entry name" value="LPS_cholinephosphotransferase"/>
</dbReference>
<dbReference type="EMBL" id="CYXP01000001">
    <property type="protein sequence ID" value="CUM81863.1"/>
    <property type="molecule type" value="Genomic_DNA"/>
</dbReference>
<dbReference type="Proteomes" id="UP000095591">
    <property type="component" value="Unassembled WGS sequence"/>
</dbReference>
<evidence type="ECO:0000313" key="3">
    <source>
        <dbReference type="Proteomes" id="UP000095591"/>
    </source>
</evidence>
<sequence>MPIIILPDGTHFDYKIRPLYLGVKKINKKQAKENLLLLKSIADKSGLCFALAFGTALGAVREHDFIEHDEDIDLWVHYSQKDLLLSLLFELRENGFEVARWDRRGLLSIIRKNEYIDFYIYYPDSRAENIMSCCGDPMPQKYIENWTEIPFLGKAFYIARDWEEMMLFRYGKDWRTPVAETDFKVSRVRKSFYYIKDVIKGYLPDLIYFLIYRRLDEQKLLRYYSRLERFNTLKGQ</sequence>
<dbReference type="GO" id="GO:0009100">
    <property type="term" value="P:glycoprotein metabolic process"/>
    <property type="evidence" value="ECO:0007669"/>
    <property type="project" value="UniProtKB-ARBA"/>
</dbReference>
<evidence type="ECO:0000259" key="1">
    <source>
        <dbReference type="Pfam" id="PF04991"/>
    </source>
</evidence>
<dbReference type="AlphaFoldDB" id="A0A173RV13"/>
<dbReference type="InterPro" id="IPR007074">
    <property type="entry name" value="LicD/FKTN/FKRP_NTP_transf"/>
</dbReference>
<evidence type="ECO:0000313" key="2">
    <source>
        <dbReference type="EMBL" id="CUM81863.1"/>
    </source>
</evidence>
<accession>A0A173RV13</accession>
<gene>
    <name evidence="2" type="ORF">ERS852429_00725</name>
</gene>
<feature type="domain" description="LicD/FKTN/FKRP nucleotidyltransferase" evidence="1">
    <location>
        <begin position="43"/>
        <end position="90"/>
    </location>
</feature>
<reference evidence="2 3" key="1">
    <citation type="submission" date="2015-09" db="EMBL/GenBank/DDBJ databases">
        <authorList>
            <consortium name="Pathogen Informatics"/>
        </authorList>
    </citation>
    <scope>NUCLEOTIDE SEQUENCE [LARGE SCALE GENOMIC DNA]</scope>
    <source>
        <strain evidence="2 3">2789STDY5608872</strain>
    </source>
</reference>
<dbReference type="PANTHER" id="PTHR43404:SF1">
    <property type="entry name" value="MNN4P"/>
    <property type="match status" value="1"/>
</dbReference>
<dbReference type="RefSeq" id="WP_022192435.1">
    <property type="nucleotide sequence ID" value="NZ_CYXP01000001.1"/>
</dbReference>
<proteinExistence type="predicted"/>
<organism evidence="2 3">
    <name type="scientific">Parabacteroides distasonis</name>
    <dbReference type="NCBI Taxonomy" id="823"/>
    <lineage>
        <taxon>Bacteria</taxon>
        <taxon>Pseudomonadati</taxon>
        <taxon>Bacteroidota</taxon>
        <taxon>Bacteroidia</taxon>
        <taxon>Bacteroidales</taxon>
        <taxon>Tannerellaceae</taxon>
        <taxon>Parabacteroides</taxon>
    </lineage>
</organism>
<dbReference type="PANTHER" id="PTHR43404">
    <property type="entry name" value="LIPOPOLYSACCHARIDE CHOLINEPHOSPHOTRANSFERASE LICD"/>
    <property type="match status" value="1"/>
</dbReference>